<reference evidence="1 2" key="1">
    <citation type="journal article" date="2013" name="Genome Announc.">
        <title>Draft Genome Sequence of a Hexachlorocyclohexane-Degrading Bacterium, Sphingobium baderi Strain LL03T.</title>
        <authorList>
            <person name="Kaur J."/>
            <person name="Verma H."/>
            <person name="Tripathi C."/>
            <person name="Khurana J.P."/>
            <person name="Lal R."/>
        </authorList>
    </citation>
    <scope>NUCLEOTIDE SEQUENCE [LARGE SCALE GENOMIC DNA]</scope>
    <source>
        <strain evidence="1 2">LL03</strain>
    </source>
</reference>
<dbReference type="EMBL" id="ATIB01000088">
    <property type="protein sequence ID" value="EQA96855.1"/>
    <property type="molecule type" value="Genomic_DNA"/>
</dbReference>
<protein>
    <submittedName>
        <fullName evidence="1">Uncharacterized protein</fullName>
    </submittedName>
</protein>
<accession>T0FZR2</accession>
<name>T0FZR2_9SPHN</name>
<dbReference type="PATRIC" id="fig|1114964.3.peg.4415"/>
<dbReference type="AlphaFoldDB" id="T0FZR2"/>
<gene>
    <name evidence="1" type="ORF">L485_22505</name>
</gene>
<evidence type="ECO:0000313" key="1">
    <source>
        <dbReference type="EMBL" id="EQA96855.1"/>
    </source>
</evidence>
<sequence length="52" mass="5672">MEKIVSENDQKSDERDTEIATLAARVDVLEASVQDLAGLIGELSPQRGDSRD</sequence>
<dbReference type="Proteomes" id="UP000015524">
    <property type="component" value="Unassembled WGS sequence"/>
</dbReference>
<proteinExistence type="predicted"/>
<evidence type="ECO:0000313" key="2">
    <source>
        <dbReference type="Proteomes" id="UP000015524"/>
    </source>
</evidence>
<comment type="caution">
    <text evidence="1">The sequence shown here is derived from an EMBL/GenBank/DDBJ whole genome shotgun (WGS) entry which is preliminary data.</text>
</comment>
<keyword evidence="2" id="KW-1185">Reference proteome</keyword>
<organism evidence="1 2">
    <name type="scientific">Sphingobium baderi LL03</name>
    <dbReference type="NCBI Taxonomy" id="1114964"/>
    <lineage>
        <taxon>Bacteria</taxon>
        <taxon>Pseudomonadati</taxon>
        <taxon>Pseudomonadota</taxon>
        <taxon>Alphaproteobacteria</taxon>
        <taxon>Sphingomonadales</taxon>
        <taxon>Sphingomonadaceae</taxon>
        <taxon>Sphingobium</taxon>
    </lineage>
</organism>